<dbReference type="InterPro" id="IPR029028">
    <property type="entry name" value="Alpha/beta_knot_MTases"/>
</dbReference>
<dbReference type="Gene3D" id="3.40.1280.10">
    <property type="match status" value="1"/>
</dbReference>
<keyword evidence="3 5" id="KW-0949">S-adenosyl-L-methionine</keyword>
<dbReference type="CDD" id="cd18081">
    <property type="entry name" value="RlmH-like"/>
    <property type="match status" value="1"/>
</dbReference>
<evidence type="ECO:0000256" key="3">
    <source>
        <dbReference type="ARBA" id="ARBA00022691"/>
    </source>
</evidence>
<dbReference type="InterPro" id="IPR029026">
    <property type="entry name" value="tRNA_m1G_MTases_N"/>
</dbReference>
<feature type="binding site" evidence="5">
    <location>
        <begin position="127"/>
        <end position="132"/>
    </location>
    <ligand>
        <name>S-adenosyl-L-methionine</name>
        <dbReference type="ChEBI" id="CHEBI:59789"/>
    </ligand>
</feature>
<reference evidence="7" key="1">
    <citation type="submission" date="2016-10" db="EMBL/GenBank/DDBJ databases">
        <authorList>
            <person name="Varghese N."/>
            <person name="Submissions S."/>
        </authorList>
    </citation>
    <scope>NUCLEOTIDE SEQUENCE [LARGE SCALE GENOMIC DNA]</scope>
    <source>
        <strain evidence="7">DSM 1565</strain>
    </source>
</reference>
<organism evidence="6 7">
    <name type="scientific">Hyphomicrobium facile</name>
    <dbReference type="NCBI Taxonomy" id="51670"/>
    <lineage>
        <taxon>Bacteria</taxon>
        <taxon>Pseudomonadati</taxon>
        <taxon>Pseudomonadota</taxon>
        <taxon>Alphaproteobacteria</taxon>
        <taxon>Hyphomicrobiales</taxon>
        <taxon>Hyphomicrobiaceae</taxon>
        <taxon>Hyphomicrobium</taxon>
    </lineage>
</organism>
<dbReference type="PIRSF" id="PIRSF004505">
    <property type="entry name" value="MT_bac"/>
    <property type="match status" value="1"/>
</dbReference>
<dbReference type="PANTHER" id="PTHR33603:SF1">
    <property type="entry name" value="RIBOSOMAL RNA LARGE SUBUNIT METHYLTRANSFERASE H"/>
    <property type="match status" value="1"/>
</dbReference>
<comment type="catalytic activity">
    <reaction evidence="5">
        <text>pseudouridine(1915) in 23S rRNA + S-adenosyl-L-methionine = N(3)-methylpseudouridine(1915) in 23S rRNA + S-adenosyl-L-homocysteine + H(+)</text>
        <dbReference type="Rhea" id="RHEA:42752"/>
        <dbReference type="Rhea" id="RHEA-COMP:10221"/>
        <dbReference type="Rhea" id="RHEA-COMP:10222"/>
        <dbReference type="ChEBI" id="CHEBI:15378"/>
        <dbReference type="ChEBI" id="CHEBI:57856"/>
        <dbReference type="ChEBI" id="CHEBI:59789"/>
        <dbReference type="ChEBI" id="CHEBI:65314"/>
        <dbReference type="ChEBI" id="CHEBI:74486"/>
        <dbReference type="EC" id="2.1.1.177"/>
    </reaction>
</comment>
<dbReference type="SUPFAM" id="SSF75217">
    <property type="entry name" value="alpha/beta knot"/>
    <property type="match status" value="1"/>
</dbReference>
<dbReference type="HAMAP" id="MF_00658">
    <property type="entry name" value="23SrRNA_methyltr_H"/>
    <property type="match status" value="1"/>
</dbReference>
<dbReference type="AlphaFoldDB" id="A0A1I7MTN9"/>
<comment type="function">
    <text evidence="5">Specifically methylates the pseudouridine at position 1915 (m3Psi1915) in 23S rRNA.</text>
</comment>
<dbReference type="RefSeq" id="WP_092862709.1">
    <property type="nucleotide sequence ID" value="NZ_FPCH01000001.1"/>
</dbReference>
<evidence type="ECO:0000256" key="1">
    <source>
        <dbReference type="ARBA" id="ARBA00022603"/>
    </source>
</evidence>
<comment type="subcellular location">
    <subcellularLocation>
        <location evidence="5">Cytoplasm</location>
    </subcellularLocation>
</comment>
<accession>A0A1I7MTN9</accession>
<feature type="binding site" evidence="5">
    <location>
        <position position="108"/>
    </location>
    <ligand>
        <name>S-adenosyl-L-methionine</name>
        <dbReference type="ChEBI" id="CHEBI:59789"/>
    </ligand>
</feature>
<dbReference type="Pfam" id="PF02590">
    <property type="entry name" value="SPOUT_MTase"/>
    <property type="match status" value="1"/>
</dbReference>
<evidence type="ECO:0000256" key="5">
    <source>
        <dbReference type="HAMAP-Rule" id="MF_00658"/>
    </source>
</evidence>
<keyword evidence="1 5" id="KW-0489">Methyltransferase</keyword>
<keyword evidence="5" id="KW-0963">Cytoplasm</keyword>
<sequence length="160" mass="17013">MRIAISAIGKLKDAEERAIVERYAKRLNGTGKSLGLGPIEIREFSESRAAGVDERKREEAARLLREIGPGDVTIALDPLGRSFTSEAFAALIRETRDGGAKTCNFLIGGPDGHGDGALAAASVKLSLGSLTLPHGLARVVLVEQLYRAATILSGHPYHRA</sequence>
<evidence type="ECO:0000313" key="7">
    <source>
        <dbReference type="Proteomes" id="UP000199423"/>
    </source>
</evidence>
<proteinExistence type="inferred from homology"/>
<keyword evidence="5" id="KW-0698">rRNA processing</keyword>
<dbReference type="Proteomes" id="UP000199423">
    <property type="component" value="Unassembled WGS sequence"/>
</dbReference>
<keyword evidence="2 5" id="KW-0808">Transferase</keyword>
<dbReference type="STRING" id="51670.SAMN04488557_0105"/>
<dbReference type="InterPro" id="IPR003742">
    <property type="entry name" value="RlmH-like"/>
</dbReference>
<dbReference type="PANTHER" id="PTHR33603">
    <property type="entry name" value="METHYLTRANSFERASE"/>
    <property type="match status" value="1"/>
</dbReference>
<dbReference type="GO" id="GO:0005737">
    <property type="term" value="C:cytoplasm"/>
    <property type="evidence" value="ECO:0007669"/>
    <property type="project" value="UniProtKB-SubCell"/>
</dbReference>
<feature type="binding site" evidence="5">
    <location>
        <position position="76"/>
    </location>
    <ligand>
        <name>S-adenosyl-L-methionine</name>
        <dbReference type="ChEBI" id="CHEBI:59789"/>
    </ligand>
</feature>
<evidence type="ECO:0000313" key="6">
    <source>
        <dbReference type="EMBL" id="SFV25765.1"/>
    </source>
</evidence>
<dbReference type="GO" id="GO:0070038">
    <property type="term" value="F:rRNA (pseudouridine-N3-)-methyltransferase activity"/>
    <property type="evidence" value="ECO:0007669"/>
    <property type="project" value="UniProtKB-UniRule"/>
</dbReference>
<dbReference type="EMBL" id="FPCH01000001">
    <property type="protein sequence ID" value="SFV25765.1"/>
    <property type="molecule type" value="Genomic_DNA"/>
</dbReference>
<comment type="subunit">
    <text evidence="5">Homodimer.</text>
</comment>
<evidence type="ECO:0000256" key="4">
    <source>
        <dbReference type="ARBA" id="ARBA00038303"/>
    </source>
</evidence>
<evidence type="ECO:0000256" key="2">
    <source>
        <dbReference type="ARBA" id="ARBA00022679"/>
    </source>
</evidence>
<name>A0A1I7MTN9_9HYPH</name>
<comment type="similarity">
    <text evidence="4 5">Belongs to the RNA methyltransferase RlmH family.</text>
</comment>
<dbReference type="NCBIfam" id="NF000989">
    <property type="entry name" value="PRK00103.2-3"/>
    <property type="match status" value="1"/>
</dbReference>
<dbReference type="OrthoDB" id="9806643at2"/>
<gene>
    <name evidence="5" type="primary">rlmH</name>
    <name evidence="6" type="ORF">SAMN04488557_0105</name>
</gene>
<dbReference type="EC" id="2.1.1.177" evidence="5"/>
<keyword evidence="7" id="KW-1185">Reference proteome</keyword>
<protein>
    <recommendedName>
        <fullName evidence="5">Ribosomal RNA large subunit methyltransferase H</fullName>
        <ecNumber evidence="5">2.1.1.177</ecNumber>
    </recommendedName>
    <alternativeName>
        <fullName evidence="5">23S rRNA (pseudouridine1915-N3)-methyltransferase</fullName>
    </alternativeName>
    <alternativeName>
        <fullName evidence="5">23S rRNA m3Psi1915 methyltransferase</fullName>
    </alternativeName>
    <alternativeName>
        <fullName evidence="5">rRNA (pseudouridine-N3-)-methyltransferase RlmH</fullName>
    </alternativeName>
</protein>